<dbReference type="KEGG" id="mmag:MMAD_54920"/>
<proteinExistence type="predicted"/>
<evidence type="ECO:0000313" key="3">
    <source>
        <dbReference type="Proteomes" id="UP000466517"/>
    </source>
</evidence>
<gene>
    <name evidence="2" type="ORF">MMAD_54920</name>
</gene>
<organism evidence="2 3">
    <name type="scientific">Mycolicibacterium madagascariense</name>
    <dbReference type="NCBI Taxonomy" id="212765"/>
    <lineage>
        <taxon>Bacteria</taxon>
        <taxon>Bacillati</taxon>
        <taxon>Actinomycetota</taxon>
        <taxon>Actinomycetes</taxon>
        <taxon>Mycobacteriales</taxon>
        <taxon>Mycobacteriaceae</taxon>
        <taxon>Mycolicibacterium</taxon>
    </lineage>
</organism>
<accession>A0A7I7XPM0</accession>
<keyword evidence="3" id="KW-1185">Reference proteome</keyword>
<feature type="compositionally biased region" description="Basic and acidic residues" evidence="1">
    <location>
        <begin position="19"/>
        <end position="32"/>
    </location>
</feature>
<geneLocation type="plasmid" evidence="3">
    <name>pjcm13574 dna</name>
</geneLocation>
<protein>
    <submittedName>
        <fullName evidence="2">Uncharacterized protein</fullName>
    </submittedName>
</protein>
<feature type="compositionally biased region" description="Basic residues" evidence="1">
    <location>
        <begin position="7"/>
        <end position="18"/>
    </location>
</feature>
<dbReference type="Proteomes" id="UP000466517">
    <property type="component" value="Plasmid pJCM13574"/>
</dbReference>
<feature type="region of interest" description="Disordered" evidence="1">
    <location>
        <begin position="1"/>
        <end position="53"/>
    </location>
</feature>
<evidence type="ECO:0000256" key="1">
    <source>
        <dbReference type="SAM" id="MobiDB-lite"/>
    </source>
</evidence>
<name>A0A7I7XPM0_9MYCO</name>
<dbReference type="EMBL" id="AP022611">
    <property type="protein sequence ID" value="BBZ31197.1"/>
    <property type="molecule type" value="Genomic_DNA"/>
</dbReference>
<keyword evidence="2" id="KW-0614">Plasmid</keyword>
<evidence type="ECO:0000313" key="2">
    <source>
        <dbReference type="EMBL" id="BBZ31197.1"/>
    </source>
</evidence>
<reference evidence="2 3" key="1">
    <citation type="journal article" date="2019" name="Emerg. Microbes Infect.">
        <title>Comprehensive subspecies identification of 175 nontuberculous mycobacteria species based on 7547 genomic profiles.</title>
        <authorList>
            <person name="Matsumoto Y."/>
            <person name="Kinjo T."/>
            <person name="Motooka D."/>
            <person name="Nabeya D."/>
            <person name="Jung N."/>
            <person name="Uechi K."/>
            <person name="Horii T."/>
            <person name="Iida T."/>
            <person name="Fujita J."/>
            <person name="Nakamura S."/>
        </authorList>
    </citation>
    <scope>NUCLEOTIDE SEQUENCE [LARGE SCALE GENOMIC DNA]</scope>
    <source>
        <strain evidence="2 3">JCM 13574</strain>
        <plasmid evidence="3">pjcm13574 dna</plasmid>
    </source>
</reference>
<sequence length="381" mass="42455">MSSRAGRNQRRDRERKRRQASESDRAARDAAEAARYGVKPVPKVPPGARPPRPDFSEIDWDALRADYPEGARGLLRAMCMALIGDRAANAKRFLPWGLQPNPVHPKSRLAQDNSAVTLDDAPALVSQTALYPTMNASEHLTAAAEVISFALLQGQIRTSATAALCRIAMESSAKTIWLISETDTEERIRSCYGFLKAERGRQEEFERLEAEALDARTDELFEADRAKFEERRVRVATRQAQIDALPPESITGPTGGPLKLVANAEKWMDERLPRPPDPDLDKVLYPRSARSFYSLGSGFVHGFKWLMPYVLDEGELDDTPLLTITLDAFNNAIRMTASAVALFEAQSIGPQRDPRRFRNYPDGLEDMVTDLAADYRLPADG</sequence>
<dbReference type="AlphaFoldDB" id="A0A7I7XPM0"/>